<dbReference type="InterPro" id="IPR036576">
    <property type="entry name" value="WRKY_dom_sf"/>
</dbReference>
<keyword evidence="3" id="KW-0238">DNA-binding</keyword>
<dbReference type="FunFam" id="2.20.25.80:FF:000003">
    <property type="entry name" value="WRKY transcription factor 57"/>
    <property type="match status" value="1"/>
</dbReference>
<evidence type="ECO:0000313" key="8">
    <source>
        <dbReference type="Proteomes" id="UP001552299"/>
    </source>
</evidence>
<dbReference type="AlphaFoldDB" id="A0ABD0VRF7"/>
<comment type="caution">
    <text evidence="7">The sequence shown here is derived from an EMBL/GenBank/DDBJ whole genome shotgun (WGS) entry which is preliminary data.</text>
</comment>
<name>A0ABD0VRF7_DENTH</name>
<dbReference type="GO" id="GO:0003677">
    <property type="term" value="F:DNA binding"/>
    <property type="evidence" value="ECO:0007669"/>
    <property type="project" value="UniProtKB-KW"/>
</dbReference>
<dbReference type="SUPFAM" id="SSF118290">
    <property type="entry name" value="WRKY DNA-binding domain"/>
    <property type="match status" value="1"/>
</dbReference>
<dbReference type="PROSITE" id="PS50811">
    <property type="entry name" value="WRKY"/>
    <property type="match status" value="1"/>
</dbReference>
<keyword evidence="4" id="KW-0804">Transcription</keyword>
<dbReference type="EMBL" id="JANQDX010000004">
    <property type="protein sequence ID" value="KAL0925272.1"/>
    <property type="molecule type" value="Genomic_DNA"/>
</dbReference>
<evidence type="ECO:0000256" key="1">
    <source>
        <dbReference type="ARBA" id="ARBA00004123"/>
    </source>
</evidence>
<dbReference type="SMART" id="SM00774">
    <property type="entry name" value="WRKY"/>
    <property type="match status" value="1"/>
</dbReference>
<protein>
    <recommendedName>
        <fullName evidence="6">WRKY domain-containing protein</fullName>
    </recommendedName>
</protein>
<feature type="domain" description="WRKY" evidence="6">
    <location>
        <begin position="129"/>
        <end position="194"/>
    </location>
</feature>
<keyword evidence="5" id="KW-0539">Nucleus</keyword>
<dbReference type="Proteomes" id="UP001552299">
    <property type="component" value="Unassembled WGS sequence"/>
</dbReference>
<dbReference type="PANTHER" id="PTHR31221">
    <property type="entry name" value="WRKY TRANSCRIPTION FACTOR PROTEIN 1-RELATED"/>
    <property type="match status" value="1"/>
</dbReference>
<evidence type="ECO:0000256" key="5">
    <source>
        <dbReference type="ARBA" id="ARBA00023242"/>
    </source>
</evidence>
<dbReference type="Gene3D" id="2.20.25.80">
    <property type="entry name" value="WRKY domain"/>
    <property type="match status" value="1"/>
</dbReference>
<comment type="subcellular location">
    <subcellularLocation>
        <location evidence="1">Nucleus</location>
    </subcellularLocation>
</comment>
<keyword evidence="2" id="KW-0805">Transcription regulation</keyword>
<evidence type="ECO:0000256" key="3">
    <source>
        <dbReference type="ARBA" id="ARBA00023125"/>
    </source>
</evidence>
<dbReference type="InterPro" id="IPR044810">
    <property type="entry name" value="WRKY_plant"/>
</dbReference>
<keyword evidence="8" id="KW-1185">Reference proteome</keyword>
<evidence type="ECO:0000256" key="2">
    <source>
        <dbReference type="ARBA" id="ARBA00023015"/>
    </source>
</evidence>
<sequence length="242" mass="27171">MYIIPSKSSPTKFKIPPTTSFPMAALLEFIDQFTNFSSFHFPEFYSDGQPELNVYDYAEAEEAHLFDESCLTFTGETEATVAAAAAATAAAAMVSKGKSGSEQRNGQENDEVKRRKVEAEFKIGFRTKSEVEILDDGFKWRKYGKKAVKNSPNPRNYYRCVSAGCGVKKKVERDRNDERYVITTYEGTHNHQSPDAIRHPFITYEISNSSSSSSPSCWSSCGQMMPAMATNFKWSSKFAPFN</sequence>
<dbReference type="GO" id="GO:0005634">
    <property type="term" value="C:nucleus"/>
    <property type="evidence" value="ECO:0007669"/>
    <property type="project" value="UniProtKB-SubCell"/>
</dbReference>
<gene>
    <name evidence="7" type="ORF">M5K25_003592</name>
</gene>
<organism evidence="7 8">
    <name type="scientific">Dendrobium thyrsiflorum</name>
    <name type="common">Pinecone-like raceme dendrobium</name>
    <name type="synonym">Orchid</name>
    <dbReference type="NCBI Taxonomy" id="117978"/>
    <lineage>
        <taxon>Eukaryota</taxon>
        <taxon>Viridiplantae</taxon>
        <taxon>Streptophyta</taxon>
        <taxon>Embryophyta</taxon>
        <taxon>Tracheophyta</taxon>
        <taxon>Spermatophyta</taxon>
        <taxon>Magnoliopsida</taxon>
        <taxon>Liliopsida</taxon>
        <taxon>Asparagales</taxon>
        <taxon>Orchidaceae</taxon>
        <taxon>Epidendroideae</taxon>
        <taxon>Malaxideae</taxon>
        <taxon>Dendrobiinae</taxon>
        <taxon>Dendrobium</taxon>
    </lineage>
</organism>
<dbReference type="Pfam" id="PF03106">
    <property type="entry name" value="WRKY"/>
    <property type="match status" value="1"/>
</dbReference>
<reference evidence="7 8" key="1">
    <citation type="journal article" date="2024" name="Plant Biotechnol. J.">
        <title>Dendrobium thyrsiflorum genome and its molecular insights into genes involved in important horticultural traits.</title>
        <authorList>
            <person name="Chen B."/>
            <person name="Wang J.Y."/>
            <person name="Zheng P.J."/>
            <person name="Li K.L."/>
            <person name="Liang Y.M."/>
            <person name="Chen X.F."/>
            <person name="Zhang C."/>
            <person name="Zhao X."/>
            <person name="He X."/>
            <person name="Zhang G.Q."/>
            <person name="Liu Z.J."/>
            <person name="Xu Q."/>
        </authorList>
    </citation>
    <scope>NUCLEOTIDE SEQUENCE [LARGE SCALE GENOMIC DNA]</scope>
    <source>
        <strain evidence="7">GZMU011</strain>
    </source>
</reference>
<evidence type="ECO:0000259" key="6">
    <source>
        <dbReference type="PROSITE" id="PS50811"/>
    </source>
</evidence>
<dbReference type="InterPro" id="IPR003657">
    <property type="entry name" value="WRKY_dom"/>
</dbReference>
<accession>A0ABD0VRF7</accession>
<dbReference type="PANTHER" id="PTHR31221:SF283">
    <property type="entry name" value="WRKY DOMAIN-CONTAINING PROTEIN"/>
    <property type="match status" value="1"/>
</dbReference>
<evidence type="ECO:0000313" key="7">
    <source>
        <dbReference type="EMBL" id="KAL0925272.1"/>
    </source>
</evidence>
<evidence type="ECO:0000256" key="4">
    <source>
        <dbReference type="ARBA" id="ARBA00023163"/>
    </source>
</evidence>
<proteinExistence type="predicted"/>